<comment type="caution">
    <text evidence="3">The sequence shown here is derived from an EMBL/GenBank/DDBJ whole genome shotgun (WGS) entry which is preliminary data.</text>
</comment>
<proteinExistence type="inferred from homology"/>
<name>A0A7W7ZYZ0_9ACTN</name>
<dbReference type="Gene3D" id="3.40.50.720">
    <property type="entry name" value="NAD(P)-binding Rossmann-like Domain"/>
    <property type="match status" value="1"/>
</dbReference>
<feature type="domain" description="NAD-dependent epimerase/dehydratase" evidence="2">
    <location>
        <begin position="9"/>
        <end position="226"/>
    </location>
</feature>
<dbReference type="EMBL" id="JACHIN010000001">
    <property type="protein sequence ID" value="MBB5075438.1"/>
    <property type="molecule type" value="Genomic_DNA"/>
</dbReference>
<dbReference type="AlphaFoldDB" id="A0A7W7ZYZ0"/>
<dbReference type="InterPro" id="IPR001509">
    <property type="entry name" value="Epimerase_deHydtase"/>
</dbReference>
<dbReference type="InterPro" id="IPR036291">
    <property type="entry name" value="NAD(P)-bd_dom_sf"/>
</dbReference>
<gene>
    <name evidence="3" type="ORF">HNR40_000884</name>
</gene>
<reference evidence="3 4" key="1">
    <citation type="submission" date="2020-08" db="EMBL/GenBank/DDBJ databases">
        <title>Genomic Encyclopedia of Type Strains, Phase IV (KMG-IV): sequencing the most valuable type-strain genomes for metagenomic binning, comparative biology and taxonomic classification.</title>
        <authorList>
            <person name="Goeker M."/>
        </authorList>
    </citation>
    <scope>NUCLEOTIDE SEQUENCE [LARGE SCALE GENOMIC DNA]</scope>
    <source>
        <strain evidence="3 4">DSM 45385</strain>
    </source>
</reference>
<sequence length="301" mass="32336">MRQWLGTRALVTGASGFIGSHLARRLELLGAEVHAVSRQPQPQVGAEIWHQCDLREAGPTADLLGTIRPGLVFHLASEVTGIRDVGMVRAMLDGNLIAAVNLLTAAAGQPMKLVFAGSIEEMRSEESVPHSPYSAAKSAATVYARLFHHLWSVDVSVLRIAMVYGPGQRDTAKLVPYVTTELLNGRSARIGSGSRLVDWIYIDDVIEAFVAAAESEKAAGGMYDVGSGVGVSIRDTIELLHRLAASPITPQYGALPDRRLDRAHIADVGPAGTALGWQPRTSLVDGLKNTIAWYADQQRKS</sequence>
<keyword evidence="4" id="KW-1185">Reference proteome</keyword>
<comment type="similarity">
    <text evidence="1">Belongs to the NAD(P)-dependent epimerase/dehydratase family.</text>
</comment>
<dbReference type="RefSeq" id="WP_184958524.1">
    <property type="nucleotide sequence ID" value="NZ_JACHIN010000001.1"/>
</dbReference>
<dbReference type="Pfam" id="PF01370">
    <property type="entry name" value="Epimerase"/>
    <property type="match status" value="1"/>
</dbReference>
<evidence type="ECO:0000256" key="1">
    <source>
        <dbReference type="ARBA" id="ARBA00007637"/>
    </source>
</evidence>
<protein>
    <submittedName>
        <fullName evidence="3">Nucleoside-diphosphate-sugar epimerase</fullName>
    </submittedName>
</protein>
<accession>A0A7W7ZYZ0</accession>
<organism evidence="3 4">
    <name type="scientific">Nonomuraea endophytica</name>
    <dbReference type="NCBI Taxonomy" id="714136"/>
    <lineage>
        <taxon>Bacteria</taxon>
        <taxon>Bacillati</taxon>
        <taxon>Actinomycetota</taxon>
        <taxon>Actinomycetes</taxon>
        <taxon>Streptosporangiales</taxon>
        <taxon>Streptosporangiaceae</taxon>
        <taxon>Nonomuraea</taxon>
    </lineage>
</organism>
<evidence type="ECO:0000259" key="2">
    <source>
        <dbReference type="Pfam" id="PF01370"/>
    </source>
</evidence>
<evidence type="ECO:0000313" key="4">
    <source>
        <dbReference type="Proteomes" id="UP000568380"/>
    </source>
</evidence>
<evidence type="ECO:0000313" key="3">
    <source>
        <dbReference type="EMBL" id="MBB5075438.1"/>
    </source>
</evidence>
<dbReference type="SUPFAM" id="SSF51735">
    <property type="entry name" value="NAD(P)-binding Rossmann-fold domains"/>
    <property type="match status" value="1"/>
</dbReference>
<dbReference type="Proteomes" id="UP000568380">
    <property type="component" value="Unassembled WGS sequence"/>
</dbReference>
<dbReference type="PANTHER" id="PTHR43000">
    <property type="entry name" value="DTDP-D-GLUCOSE 4,6-DEHYDRATASE-RELATED"/>
    <property type="match status" value="1"/>
</dbReference>